<dbReference type="Proteomes" id="UP001241988">
    <property type="component" value="Unassembled WGS sequence"/>
</dbReference>
<keyword evidence="1" id="KW-0378">Hydrolase</keyword>
<sequence>MDSIIFDLDGTLWDSTAVVGEAWNSVLKAEKVQTELSQDDVKGVMGLQQKEIGQKLLPDLSGEEQQALLKQFSKVECQYLSARGGQLFDGVEEVLKELSKKYKLYIVSNCQEGYIESFYAYHELDKHFLDFENPGRTGLTKGENIKLIMERNKLKNPVYIGDTEGDHQAAKFAGIPFVYAAYGFGEVSGFDHSIGKFGDLLGIFG</sequence>
<dbReference type="EC" id="3.1.3.18" evidence="1"/>
<dbReference type="SFLD" id="SFLDS00003">
    <property type="entry name" value="Haloacid_Dehalogenase"/>
    <property type="match status" value="1"/>
</dbReference>
<gene>
    <name evidence="1" type="ORF">QOZ98_001622</name>
</gene>
<evidence type="ECO:0000313" key="1">
    <source>
        <dbReference type="EMBL" id="MDQ0428795.1"/>
    </source>
</evidence>
<evidence type="ECO:0000313" key="2">
    <source>
        <dbReference type="Proteomes" id="UP001241988"/>
    </source>
</evidence>
<reference evidence="1 2" key="1">
    <citation type="submission" date="2023-07" db="EMBL/GenBank/DDBJ databases">
        <title>Genomic Encyclopedia of Type Strains, Phase IV (KMG-IV): sequencing the most valuable type-strain genomes for metagenomic binning, comparative biology and taxonomic classification.</title>
        <authorList>
            <person name="Goeker M."/>
        </authorList>
    </citation>
    <scope>NUCLEOTIDE SEQUENCE [LARGE SCALE GENOMIC DNA]</scope>
    <source>
        <strain evidence="1 2">DSM 16419</strain>
    </source>
</reference>
<dbReference type="Gene3D" id="1.10.150.240">
    <property type="entry name" value="Putative phosphatase, domain 2"/>
    <property type="match status" value="1"/>
</dbReference>
<dbReference type="Gene3D" id="3.40.50.1000">
    <property type="entry name" value="HAD superfamily/HAD-like"/>
    <property type="match status" value="1"/>
</dbReference>
<dbReference type="InterPro" id="IPR023214">
    <property type="entry name" value="HAD_sf"/>
</dbReference>
<dbReference type="EMBL" id="JAUSWB010000004">
    <property type="protein sequence ID" value="MDQ0428795.1"/>
    <property type="molecule type" value="Genomic_DNA"/>
</dbReference>
<proteinExistence type="predicted"/>
<dbReference type="RefSeq" id="WP_308786952.1">
    <property type="nucleotide sequence ID" value="NZ_JAUSWB010000004.1"/>
</dbReference>
<dbReference type="InterPro" id="IPR023198">
    <property type="entry name" value="PGP-like_dom2"/>
</dbReference>
<dbReference type="NCBIfam" id="TIGR01549">
    <property type="entry name" value="HAD-SF-IA-v1"/>
    <property type="match status" value="1"/>
</dbReference>
<dbReference type="InterPro" id="IPR041492">
    <property type="entry name" value="HAD_2"/>
</dbReference>
<dbReference type="GO" id="GO:0008967">
    <property type="term" value="F:phosphoglycolate phosphatase activity"/>
    <property type="evidence" value="ECO:0007669"/>
    <property type="project" value="UniProtKB-EC"/>
</dbReference>
<dbReference type="InterPro" id="IPR006439">
    <property type="entry name" value="HAD-SF_hydro_IA"/>
</dbReference>
<organism evidence="1 2">
    <name type="scientific">Planomicrobium stackebrandtii</name>
    <dbReference type="NCBI Taxonomy" id="253160"/>
    <lineage>
        <taxon>Bacteria</taxon>
        <taxon>Bacillati</taxon>
        <taxon>Bacillota</taxon>
        <taxon>Bacilli</taxon>
        <taxon>Bacillales</taxon>
        <taxon>Caryophanaceae</taxon>
        <taxon>Planomicrobium</taxon>
    </lineage>
</organism>
<keyword evidence="2" id="KW-1185">Reference proteome</keyword>
<accession>A0ABU0GTV7</accession>
<dbReference type="InterPro" id="IPR036412">
    <property type="entry name" value="HAD-like_sf"/>
</dbReference>
<dbReference type="PANTHER" id="PTHR43434:SF1">
    <property type="entry name" value="PHOSPHOGLYCOLATE PHOSPHATASE"/>
    <property type="match status" value="1"/>
</dbReference>
<name>A0ABU0GTV7_9BACL</name>
<dbReference type="InterPro" id="IPR050155">
    <property type="entry name" value="HAD-like_hydrolase_sf"/>
</dbReference>
<dbReference type="SUPFAM" id="SSF56784">
    <property type="entry name" value="HAD-like"/>
    <property type="match status" value="1"/>
</dbReference>
<dbReference type="PANTHER" id="PTHR43434">
    <property type="entry name" value="PHOSPHOGLYCOLATE PHOSPHATASE"/>
    <property type="match status" value="1"/>
</dbReference>
<protein>
    <submittedName>
        <fullName evidence="1">Phosphoglycolate phosphatase</fullName>
        <ecNumber evidence="1">3.1.3.18</ecNumber>
    </submittedName>
</protein>
<dbReference type="Pfam" id="PF13419">
    <property type="entry name" value="HAD_2"/>
    <property type="match status" value="1"/>
</dbReference>
<comment type="caution">
    <text evidence="1">The sequence shown here is derived from an EMBL/GenBank/DDBJ whole genome shotgun (WGS) entry which is preliminary data.</text>
</comment>
<dbReference type="SFLD" id="SFLDG01129">
    <property type="entry name" value="C1.5:_HAD__Beta-PGM__Phosphata"/>
    <property type="match status" value="1"/>
</dbReference>